<dbReference type="AlphaFoldDB" id="F6DSA0"/>
<reference evidence="2 3" key="2">
    <citation type="journal article" date="2012" name="Stand. Genomic Sci.">
        <title>Complete genome sequence of the sulfate-reducing firmicute Desulfotomaculum ruminis type strain (DL(T)).</title>
        <authorList>
            <person name="Spring S."/>
            <person name="Visser M."/>
            <person name="Lu M."/>
            <person name="Copeland A."/>
            <person name="Lapidus A."/>
            <person name="Lucas S."/>
            <person name="Cheng J.F."/>
            <person name="Han C."/>
            <person name="Tapia R."/>
            <person name="Goodwin L.A."/>
            <person name="Pitluck S."/>
            <person name="Ivanova N."/>
            <person name="Land M."/>
            <person name="Hauser L."/>
            <person name="Larimer F."/>
            <person name="Rohde M."/>
            <person name="Goker M."/>
            <person name="Detter J.C."/>
            <person name="Kyrpides N.C."/>
            <person name="Woyke T."/>
            <person name="Schaap P.J."/>
            <person name="Plugge C.M."/>
            <person name="Muyzer G."/>
            <person name="Kuever J."/>
            <person name="Pereira I.A."/>
            <person name="Parshina S.N."/>
            <person name="Bernier-Latmani R."/>
            <person name="Stams A.J."/>
            <person name="Klenk H.P."/>
        </authorList>
    </citation>
    <scope>NUCLEOTIDE SEQUENCE [LARGE SCALE GENOMIC DNA]</scope>
    <source>
        <strain evidence="3">ATCC 23193 / DSM 2154 / NCIB 8452 / DL</strain>
    </source>
</reference>
<feature type="signal peptide" evidence="1">
    <location>
        <begin position="1"/>
        <end position="29"/>
    </location>
</feature>
<dbReference type="Proteomes" id="UP000009234">
    <property type="component" value="Chromosome"/>
</dbReference>
<dbReference type="RefSeq" id="WP_013841646.1">
    <property type="nucleotide sequence ID" value="NC_015589.1"/>
</dbReference>
<evidence type="ECO:0000313" key="2">
    <source>
        <dbReference type="EMBL" id="AEG59879.1"/>
    </source>
</evidence>
<accession>F6DSA0</accession>
<keyword evidence="3" id="KW-1185">Reference proteome</keyword>
<evidence type="ECO:0000313" key="3">
    <source>
        <dbReference type="Proteomes" id="UP000009234"/>
    </source>
</evidence>
<evidence type="ECO:0000256" key="1">
    <source>
        <dbReference type="SAM" id="SignalP"/>
    </source>
</evidence>
<organism evidence="2 3">
    <name type="scientific">Desulforamulus ruminis (strain ATCC 23193 / DSM 2154 / NCIMB 8452 / DL)</name>
    <name type="common">Desulfotomaculum ruminis</name>
    <dbReference type="NCBI Taxonomy" id="696281"/>
    <lineage>
        <taxon>Bacteria</taxon>
        <taxon>Bacillati</taxon>
        <taxon>Bacillota</taxon>
        <taxon>Clostridia</taxon>
        <taxon>Eubacteriales</taxon>
        <taxon>Peptococcaceae</taxon>
        <taxon>Desulforamulus</taxon>
    </lineage>
</organism>
<keyword evidence="1" id="KW-0732">Signal</keyword>
<dbReference type="KEGG" id="dru:Desru_1614"/>
<proteinExistence type="predicted"/>
<dbReference type="eggNOG" id="ENOG5032Y1I">
    <property type="taxonomic scope" value="Bacteria"/>
</dbReference>
<gene>
    <name evidence="2" type="ordered locus">Desru_1614</name>
</gene>
<reference evidence="3" key="1">
    <citation type="submission" date="2011-05" db="EMBL/GenBank/DDBJ databases">
        <title>Complete sequence of Desulfotomaculum ruminis DSM 2154.</title>
        <authorList>
            <person name="Lucas S."/>
            <person name="Copeland A."/>
            <person name="Lapidus A."/>
            <person name="Cheng J.-F."/>
            <person name="Goodwin L."/>
            <person name="Pitluck S."/>
            <person name="Lu M."/>
            <person name="Detter J.C."/>
            <person name="Han C."/>
            <person name="Tapia R."/>
            <person name="Land M."/>
            <person name="Hauser L."/>
            <person name="Kyrpides N."/>
            <person name="Ivanova N."/>
            <person name="Mikhailova N."/>
            <person name="Pagani I."/>
            <person name="Stams A.J.M."/>
            <person name="Plugge C.M."/>
            <person name="Muyzer G."/>
            <person name="Kuever J."/>
            <person name="Parshina S.N."/>
            <person name="Ivanova A.E."/>
            <person name="Nazina T.N."/>
            <person name="Brambilla E."/>
            <person name="Spring S."/>
            <person name="Klenk H.-P."/>
            <person name="Woyke T."/>
        </authorList>
    </citation>
    <scope>NUCLEOTIDE SEQUENCE [LARGE SCALE GENOMIC DNA]</scope>
    <source>
        <strain evidence="3">ATCC 23193 / DSM 2154 / NCIB 8452 / DL</strain>
    </source>
</reference>
<dbReference type="HOGENOM" id="CLU_1486793_0_0_9"/>
<sequence length="181" mass="19621">MRLIKQKISFLLVVTLLVNLLLPGMSAFAAEITHDSAVIGSNNQKCDTKVELINDVSTAEEEKLDADGEVVIQGKIGYMVKLALQTIRAAVKVADWTGKEISIIFKKLGKDSATIDYFKNNTSKIIKAIDKVINTLDEAQDYVTANIRQLLYDALISANVPGSYALPIADAIAAAVDVLLL</sequence>
<dbReference type="EMBL" id="CP002780">
    <property type="protein sequence ID" value="AEG59879.1"/>
    <property type="molecule type" value="Genomic_DNA"/>
</dbReference>
<feature type="chain" id="PRO_5003338846" description="Secreted protein" evidence="1">
    <location>
        <begin position="30"/>
        <end position="181"/>
    </location>
</feature>
<protein>
    <recommendedName>
        <fullName evidence="4">Secreted protein</fullName>
    </recommendedName>
</protein>
<evidence type="ECO:0008006" key="4">
    <source>
        <dbReference type="Google" id="ProtNLM"/>
    </source>
</evidence>
<name>F6DSA0_DESRL</name>